<comment type="subunit">
    <text evidence="4">The methyltransferase is composed of M and S polypeptides.</text>
</comment>
<dbReference type="InterPro" id="IPR044946">
    <property type="entry name" value="Restrct_endonuc_typeI_TRD_sf"/>
</dbReference>
<keyword evidence="3" id="KW-0238">DNA-binding</keyword>
<dbReference type="Gene3D" id="3.90.220.20">
    <property type="entry name" value="DNA methylase specificity domains"/>
    <property type="match status" value="2"/>
</dbReference>
<dbReference type="InterPro" id="IPR000055">
    <property type="entry name" value="Restrct_endonuc_typeI_TRD"/>
</dbReference>
<evidence type="ECO:0000313" key="6">
    <source>
        <dbReference type="EMBL" id="MBM6924278.1"/>
    </source>
</evidence>
<evidence type="ECO:0000256" key="4">
    <source>
        <dbReference type="ARBA" id="ARBA00038652"/>
    </source>
</evidence>
<dbReference type="Proteomes" id="UP000724149">
    <property type="component" value="Unassembled WGS sequence"/>
</dbReference>
<keyword evidence="7" id="KW-1185">Reference proteome</keyword>
<keyword evidence="6" id="KW-0255">Endonuclease</keyword>
<accession>A0ABS2GQ67</accession>
<evidence type="ECO:0000313" key="7">
    <source>
        <dbReference type="Proteomes" id="UP000724149"/>
    </source>
</evidence>
<keyword evidence="6" id="KW-0378">Hydrolase</keyword>
<dbReference type="EMBL" id="JACSNR010000016">
    <property type="protein sequence ID" value="MBM6924278.1"/>
    <property type="molecule type" value="Genomic_DNA"/>
</dbReference>
<gene>
    <name evidence="6" type="ORF">H9X81_11345</name>
</gene>
<name>A0ABS2GQ67_9FIRM</name>
<dbReference type="PANTHER" id="PTHR43140">
    <property type="entry name" value="TYPE-1 RESTRICTION ENZYME ECOKI SPECIFICITY PROTEIN"/>
    <property type="match status" value="1"/>
</dbReference>
<comment type="caution">
    <text evidence="6">The sequence shown here is derived from an EMBL/GenBank/DDBJ whole genome shotgun (WGS) entry which is preliminary data.</text>
</comment>
<protein>
    <submittedName>
        <fullName evidence="6">Restriction endonuclease subunit S</fullName>
    </submittedName>
</protein>
<feature type="domain" description="Type I restriction modification DNA specificity" evidence="5">
    <location>
        <begin position="68"/>
        <end position="228"/>
    </location>
</feature>
<proteinExistence type="inferred from homology"/>
<dbReference type="Pfam" id="PF01420">
    <property type="entry name" value="Methylase_S"/>
    <property type="match status" value="2"/>
</dbReference>
<keyword evidence="2" id="KW-0680">Restriction system</keyword>
<dbReference type="SUPFAM" id="SSF116734">
    <property type="entry name" value="DNA methylase specificity domain"/>
    <property type="match status" value="2"/>
</dbReference>
<organism evidence="6 7">
    <name type="scientific">Hydrogenoanaerobacterium saccharovorans</name>
    <dbReference type="NCBI Taxonomy" id="474960"/>
    <lineage>
        <taxon>Bacteria</taxon>
        <taxon>Bacillati</taxon>
        <taxon>Bacillota</taxon>
        <taxon>Clostridia</taxon>
        <taxon>Eubacteriales</taxon>
        <taxon>Oscillospiraceae</taxon>
        <taxon>Hydrogenoanaerobacterium</taxon>
    </lineage>
</organism>
<keyword evidence="6" id="KW-0540">Nuclease</keyword>
<evidence type="ECO:0000259" key="5">
    <source>
        <dbReference type="Pfam" id="PF01420"/>
    </source>
</evidence>
<dbReference type="InterPro" id="IPR051212">
    <property type="entry name" value="Type-I_RE_S_subunit"/>
</dbReference>
<evidence type="ECO:0000256" key="3">
    <source>
        <dbReference type="ARBA" id="ARBA00023125"/>
    </source>
</evidence>
<evidence type="ECO:0000256" key="1">
    <source>
        <dbReference type="ARBA" id="ARBA00010923"/>
    </source>
</evidence>
<dbReference type="PANTHER" id="PTHR43140:SF1">
    <property type="entry name" value="TYPE I RESTRICTION ENZYME ECOKI SPECIFICITY SUBUNIT"/>
    <property type="match status" value="1"/>
</dbReference>
<comment type="similarity">
    <text evidence="1">Belongs to the type-I restriction system S methylase family.</text>
</comment>
<dbReference type="GO" id="GO:0004519">
    <property type="term" value="F:endonuclease activity"/>
    <property type="evidence" value="ECO:0007669"/>
    <property type="project" value="UniProtKB-KW"/>
</dbReference>
<sequence>MTPQELKNSILQFAIQGKLVEQRPEEGTAEELFARIQQEKQRLIAEKKIKKDKPMPVITEDEKPFDIPESWNWVRLGDISTYDHRKEKISANEITKDMWSLDLEDIEKESGKIINICKASERKISGDKVRFYRGQILYSKLRPYLKKILVAPDDGICSSEMVPFNLYGNIDSRYAVYFLKSPHVDFIINSVTYGVKMPRVGTDTMIELPFPLPPLAEQKRIVAKIEELLPYIDRYEQAWSKLELFNTRFPEDMKKSLLQYAIQGKLVEQRPEEGTAEELFAQIQEEKQRLIAEKKIKKEKSLPEITEDEKPFDIPDSWKWVRFSDVIDVRDGTHDTPKYVLKGVPLVTSKNLVSGKIDFDTAKLISETDAAAINMRSEVNTGDILFAMIGTIGNPVLVKKDREFCIKNMALFKPIDNRLFNMSYLLLFLQKEQEQMKKVQVVGFNRLCL</sequence>
<evidence type="ECO:0000256" key="2">
    <source>
        <dbReference type="ARBA" id="ARBA00022747"/>
    </source>
</evidence>
<feature type="domain" description="Type I restriction modification DNA specificity" evidence="5">
    <location>
        <begin position="316"/>
        <end position="444"/>
    </location>
</feature>
<reference evidence="6 7" key="1">
    <citation type="journal article" date="2021" name="Sci. Rep.">
        <title>The distribution of antibiotic resistance genes in chicken gut microbiota commensals.</title>
        <authorList>
            <person name="Juricova H."/>
            <person name="Matiasovicova J."/>
            <person name="Kubasova T."/>
            <person name="Cejkova D."/>
            <person name="Rychlik I."/>
        </authorList>
    </citation>
    <scope>NUCLEOTIDE SEQUENCE [LARGE SCALE GENOMIC DNA]</scope>
    <source>
        <strain evidence="6 7">An564</strain>
    </source>
</reference>
<dbReference type="RefSeq" id="WP_204722123.1">
    <property type="nucleotide sequence ID" value="NZ_JACSNR010000016.1"/>
</dbReference>